<feature type="domain" description="Glycosyl transferase family 1" evidence="1">
    <location>
        <begin position="109"/>
        <end position="263"/>
    </location>
</feature>
<dbReference type="InterPro" id="IPR028098">
    <property type="entry name" value="Glyco_trans_4-like_N"/>
</dbReference>
<dbReference type="PROSITE" id="PS51257">
    <property type="entry name" value="PROKAR_LIPOPROTEIN"/>
    <property type="match status" value="1"/>
</dbReference>
<accession>A0A6J6AZS7</accession>
<dbReference type="AlphaFoldDB" id="A0A6J6AZS7"/>
<gene>
    <name evidence="3" type="ORF">UFOPK1399_00508</name>
</gene>
<feature type="domain" description="Glycosyltransferase subfamily 4-like N-terminal" evidence="2">
    <location>
        <begin position="2"/>
        <end position="93"/>
    </location>
</feature>
<proteinExistence type="predicted"/>
<protein>
    <submittedName>
        <fullName evidence="3">Unannotated protein</fullName>
    </submittedName>
</protein>
<dbReference type="Gene3D" id="3.40.50.2000">
    <property type="entry name" value="Glycogen Phosphorylase B"/>
    <property type="match status" value="2"/>
</dbReference>
<dbReference type="GO" id="GO:0016757">
    <property type="term" value="F:glycosyltransferase activity"/>
    <property type="evidence" value="ECO:0007669"/>
    <property type="project" value="InterPro"/>
</dbReference>
<dbReference type="Pfam" id="PF00534">
    <property type="entry name" value="Glycos_transf_1"/>
    <property type="match status" value="1"/>
</dbReference>
<evidence type="ECO:0000259" key="2">
    <source>
        <dbReference type="Pfam" id="PF13439"/>
    </source>
</evidence>
<sequence>MKQWISAGNFDLLHLHEPAIPSISLLACWAAEGPLVGTFHAASTRQKIAFAITPFIEPVIEKLTARIAVSEAARETLQIHLDTDAVVVPNGIYAKRYATAHSDDRWSGNTIGFIGRFEEPRKGLSVLVQALPTIIEAIPDIKVVVAGPGNPVSVLETMEPYIRKRFTFLGRISEEDKANFMSSVAIYVAPNTGGESFGIILAEALAGGASVLASDIPAFDSLLGHGEYGTLFTSESSEDLAAKAIELIRNPDKRRDISAKGREYAKNFDWDVVAESIYDIYEMAMVGSSGVTLSSDNRAWNKLLGRNS</sequence>
<evidence type="ECO:0000259" key="1">
    <source>
        <dbReference type="Pfam" id="PF00534"/>
    </source>
</evidence>
<dbReference type="SUPFAM" id="SSF53756">
    <property type="entry name" value="UDP-Glycosyltransferase/glycogen phosphorylase"/>
    <property type="match status" value="1"/>
</dbReference>
<dbReference type="CDD" id="cd03801">
    <property type="entry name" value="GT4_PimA-like"/>
    <property type="match status" value="1"/>
</dbReference>
<dbReference type="EMBL" id="CAEZSD010000045">
    <property type="protein sequence ID" value="CAB4532251.1"/>
    <property type="molecule type" value="Genomic_DNA"/>
</dbReference>
<name>A0A6J6AZS7_9ZZZZ</name>
<dbReference type="PANTHER" id="PTHR45947:SF3">
    <property type="entry name" value="SULFOQUINOVOSYL TRANSFERASE SQD2"/>
    <property type="match status" value="1"/>
</dbReference>
<dbReference type="Pfam" id="PF13439">
    <property type="entry name" value="Glyco_transf_4"/>
    <property type="match status" value="1"/>
</dbReference>
<reference evidence="3" key="1">
    <citation type="submission" date="2020-05" db="EMBL/GenBank/DDBJ databases">
        <authorList>
            <person name="Chiriac C."/>
            <person name="Salcher M."/>
            <person name="Ghai R."/>
            <person name="Kavagutti S V."/>
        </authorList>
    </citation>
    <scope>NUCLEOTIDE SEQUENCE</scope>
</reference>
<dbReference type="PANTHER" id="PTHR45947">
    <property type="entry name" value="SULFOQUINOVOSYL TRANSFERASE SQD2"/>
    <property type="match status" value="1"/>
</dbReference>
<dbReference type="InterPro" id="IPR050194">
    <property type="entry name" value="Glycosyltransferase_grp1"/>
</dbReference>
<evidence type="ECO:0000313" key="3">
    <source>
        <dbReference type="EMBL" id="CAB4532251.1"/>
    </source>
</evidence>
<organism evidence="3">
    <name type="scientific">freshwater metagenome</name>
    <dbReference type="NCBI Taxonomy" id="449393"/>
    <lineage>
        <taxon>unclassified sequences</taxon>
        <taxon>metagenomes</taxon>
        <taxon>ecological metagenomes</taxon>
    </lineage>
</organism>
<dbReference type="InterPro" id="IPR001296">
    <property type="entry name" value="Glyco_trans_1"/>
</dbReference>